<dbReference type="SUPFAM" id="SSF53474">
    <property type="entry name" value="alpha/beta-Hydrolases"/>
    <property type="match status" value="1"/>
</dbReference>
<comment type="caution">
    <text evidence="1">The sequence shown here is derived from an EMBL/GenBank/DDBJ whole genome shotgun (WGS) entry which is preliminary data.</text>
</comment>
<dbReference type="Gene3D" id="3.40.50.1820">
    <property type="entry name" value="alpha/beta hydrolase"/>
    <property type="match status" value="1"/>
</dbReference>
<reference evidence="2" key="1">
    <citation type="journal article" date="2019" name="Int. J. Syst. Evol. Microbiol.">
        <title>The Global Catalogue of Microorganisms (GCM) 10K type strain sequencing project: providing services to taxonomists for standard genome sequencing and annotation.</title>
        <authorList>
            <consortium name="The Broad Institute Genomics Platform"/>
            <consortium name="The Broad Institute Genome Sequencing Center for Infectious Disease"/>
            <person name="Wu L."/>
            <person name="Ma J."/>
        </authorList>
    </citation>
    <scope>NUCLEOTIDE SEQUENCE [LARGE SCALE GENOMIC DNA]</scope>
    <source>
        <strain evidence="2">FCH27</strain>
    </source>
</reference>
<dbReference type="InterPro" id="IPR005152">
    <property type="entry name" value="Lipase_secreted"/>
</dbReference>
<dbReference type="PANTHER" id="PTHR34853:SF1">
    <property type="entry name" value="LIPASE 5"/>
    <property type="match status" value="1"/>
</dbReference>
<dbReference type="RefSeq" id="WP_255892488.1">
    <property type="nucleotide sequence ID" value="NZ_JAFMZM010000006.1"/>
</dbReference>
<dbReference type="EMBL" id="JBHTCH010000020">
    <property type="protein sequence ID" value="MFC7362053.1"/>
    <property type="molecule type" value="Genomic_DNA"/>
</dbReference>
<proteinExistence type="predicted"/>
<sequence>MGAPSRRRARTAGAIARPISLIITLLTTTIAAAIPVTALGTTSAHAVVPEPPRPAFYEAPATLPGANGAVIRSEHVTFLLDPLDATSLVRNADRILYRTTNRTGTAIAVSGTVLVPSAPWVGVGSRPVIGYAPGTQGMADRCAPSRLFSEGIEYEGLGIEGLLQRGYAVAMPDYEGLGTTGVHTYMDRVSQGRATLDAVRAAQRLPGTGLSATSPVGLMGYSQGGGAAASAVELAATYAPELRLKGAVVGAVPADLAKVASNLDGGLFSAFAFFALRGLSASYDLDLSPYLNATGRAAMDSVEQDCVFDLFDHAFTRSRDLSVDGQPMSELMKREPFAAIIEAQRIGTIRPTVPVLVTHSALDDTIPYGVGRAMARSWCGKGANVSFSTNVAPLHVGGMAPHIAEALPFFEARFAGLPQVGNCWLL</sequence>
<evidence type="ECO:0000313" key="1">
    <source>
        <dbReference type="EMBL" id="MFC7362053.1"/>
    </source>
</evidence>
<accession>A0ABW2N8Q7</accession>
<dbReference type="Pfam" id="PF03583">
    <property type="entry name" value="LIP"/>
    <property type="match status" value="1"/>
</dbReference>
<dbReference type="InterPro" id="IPR029058">
    <property type="entry name" value="AB_hydrolase_fold"/>
</dbReference>
<dbReference type="PIRSF" id="PIRSF029171">
    <property type="entry name" value="Esterase_LipA"/>
    <property type="match status" value="1"/>
</dbReference>
<name>A0ABW2N8Q7_9ACTN</name>
<dbReference type="PANTHER" id="PTHR34853">
    <property type="match status" value="1"/>
</dbReference>
<evidence type="ECO:0000313" key="2">
    <source>
        <dbReference type="Proteomes" id="UP001596524"/>
    </source>
</evidence>
<keyword evidence="2" id="KW-1185">Reference proteome</keyword>
<dbReference type="Proteomes" id="UP001596524">
    <property type="component" value="Unassembled WGS sequence"/>
</dbReference>
<protein>
    <submittedName>
        <fullName evidence="1">Lipase family protein</fullName>
    </submittedName>
</protein>
<dbReference type="Gene3D" id="1.10.260.130">
    <property type="match status" value="1"/>
</dbReference>
<organism evidence="1 2">
    <name type="scientific">Nocardioides astragali</name>
    <dbReference type="NCBI Taxonomy" id="1776736"/>
    <lineage>
        <taxon>Bacteria</taxon>
        <taxon>Bacillati</taxon>
        <taxon>Actinomycetota</taxon>
        <taxon>Actinomycetes</taxon>
        <taxon>Propionibacteriales</taxon>
        <taxon>Nocardioidaceae</taxon>
        <taxon>Nocardioides</taxon>
    </lineage>
</organism>
<gene>
    <name evidence="1" type="ORF">ACFQO6_17400</name>
</gene>